<name>A0A1E5C4H4_9GAMM</name>
<accession>A0A1E5C4H4</accession>
<organism evidence="1 2">
    <name type="scientific">Enterovibrio norvegicus FF-454</name>
    <dbReference type="NCBI Taxonomy" id="1185651"/>
    <lineage>
        <taxon>Bacteria</taxon>
        <taxon>Pseudomonadati</taxon>
        <taxon>Pseudomonadota</taxon>
        <taxon>Gammaproteobacteria</taxon>
        <taxon>Vibrionales</taxon>
        <taxon>Vibrionaceae</taxon>
        <taxon>Enterovibrio</taxon>
    </lineage>
</organism>
<keyword evidence="2" id="KW-1185">Reference proteome</keyword>
<sequence length="187" mass="20720">MTSKQQNAVTLYVLAKDNNKPHLMRNVFTEEAVLSMKVDSSNIAFLPRTEGLEKITDTLCRDFNANNENIYTFCLTDTLKQTKDSLHCGWLVGMKNKTSGQIKVGFGDYAWCFDNNTPGGAKQLTIEIHDMSVLPNDVESTLFDWLAKLPYPWVSHSDVMGTMPAALSSTAISMHLAGLRVGHQSGC</sequence>
<evidence type="ECO:0000313" key="2">
    <source>
        <dbReference type="Proteomes" id="UP000095039"/>
    </source>
</evidence>
<dbReference type="Proteomes" id="UP000095039">
    <property type="component" value="Unassembled WGS sequence"/>
</dbReference>
<proteinExistence type="predicted"/>
<comment type="caution">
    <text evidence="1">The sequence shown here is derived from an EMBL/GenBank/DDBJ whole genome shotgun (WGS) entry which is preliminary data.</text>
</comment>
<gene>
    <name evidence="1" type="ORF">A1OK_11870</name>
</gene>
<reference evidence="1 2" key="1">
    <citation type="journal article" date="2012" name="Science">
        <title>Ecological populations of bacteria act as socially cohesive units of antibiotic production and resistance.</title>
        <authorList>
            <person name="Cordero O.X."/>
            <person name="Wildschutte H."/>
            <person name="Kirkup B."/>
            <person name="Proehl S."/>
            <person name="Ngo L."/>
            <person name="Hussain F."/>
            <person name="Le Roux F."/>
            <person name="Mincer T."/>
            <person name="Polz M.F."/>
        </authorList>
    </citation>
    <scope>NUCLEOTIDE SEQUENCE [LARGE SCALE GENOMIC DNA]</scope>
    <source>
        <strain evidence="1 2">FF-454</strain>
    </source>
</reference>
<dbReference type="EMBL" id="AJWN02000066">
    <property type="protein sequence ID" value="OEE60349.1"/>
    <property type="molecule type" value="Genomic_DNA"/>
</dbReference>
<dbReference type="RefSeq" id="WP_016958922.1">
    <property type="nucleotide sequence ID" value="NZ_AJWN02000066.1"/>
</dbReference>
<protein>
    <submittedName>
        <fullName evidence="1">Uncharacterized protein</fullName>
    </submittedName>
</protein>
<evidence type="ECO:0000313" key="1">
    <source>
        <dbReference type="EMBL" id="OEE60349.1"/>
    </source>
</evidence>
<dbReference type="AlphaFoldDB" id="A0A1E5C4H4"/>